<evidence type="ECO:0000256" key="7">
    <source>
        <dbReference type="ARBA" id="ARBA00022692"/>
    </source>
</evidence>
<feature type="domain" description="SRCR" evidence="22">
    <location>
        <begin position="36"/>
        <end position="136"/>
    </location>
</feature>
<feature type="domain" description="SRCR" evidence="22">
    <location>
        <begin position="170"/>
        <end position="274"/>
    </location>
</feature>
<evidence type="ECO:0000256" key="19">
    <source>
        <dbReference type="ARBA" id="ARBA00047861"/>
    </source>
</evidence>
<name>A0AAV4WMT9_9ARAC</name>
<feature type="disulfide bond" evidence="20">
    <location>
        <begin position="105"/>
        <end position="115"/>
    </location>
</feature>
<keyword evidence="15" id="KW-0472">Membrane</keyword>
<evidence type="ECO:0000313" key="23">
    <source>
        <dbReference type="EMBL" id="GIY84235.1"/>
    </source>
</evidence>
<evidence type="ECO:0000256" key="4">
    <source>
        <dbReference type="ARBA" id="ARBA00007492"/>
    </source>
</evidence>
<evidence type="ECO:0000256" key="11">
    <source>
        <dbReference type="ARBA" id="ARBA00022772"/>
    </source>
</evidence>
<dbReference type="Proteomes" id="UP001054837">
    <property type="component" value="Unassembled WGS sequence"/>
</dbReference>
<feature type="chain" id="PRO_5043808772" description="protein-lysine 6-oxidase" evidence="21">
    <location>
        <begin position="21"/>
        <end position="486"/>
    </location>
</feature>
<evidence type="ECO:0000313" key="24">
    <source>
        <dbReference type="Proteomes" id="UP001054837"/>
    </source>
</evidence>
<dbReference type="AlphaFoldDB" id="A0AAV4WMT9"/>
<comment type="subcellular location">
    <subcellularLocation>
        <location evidence="2">Membrane</location>
        <topology evidence="2">Single-pass membrane protein</topology>
    </subcellularLocation>
    <subcellularLocation>
        <location evidence="3">Secreted</location>
        <location evidence="3">Extracellular space</location>
    </subcellularLocation>
</comment>
<comment type="similarity">
    <text evidence="4">Belongs to the lysyl oxidase family.</text>
</comment>
<dbReference type="InterPro" id="IPR019828">
    <property type="entry name" value="Lysyl_oxidase_CS"/>
</dbReference>
<dbReference type="GO" id="GO:0004720">
    <property type="term" value="F:protein-lysine 6-oxidase activity"/>
    <property type="evidence" value="ECO:0007669"/>
    <property type="project" value="UniProtKB-EC"/>
</dbReference>
<proteinExistence type="inferred from homology"/>
<protein>
    <recommendedName>
        <fullName evidence="18">protein-lysine 6-oxidase</fullName>
        <ecNumber evidence="18">1.4.3.13</ecNumber>
    </recommendedName>
</protein>
<dbReference type="FunFam" id="3.10.250.10:FF:000016">
    <property type="entry name" value="Scavenger receptor cysteine-rich protein type 12"/>
    <property type="match status" value="1"/>
</dbReference>
<dbReference type="PRINTS" id="PR00258">
    <property type="entry name" value="SPERACTRCPTR"/>
</dbReference>
<evidence type="ECO:0000256" key="1">
    <source>
        <dbReference type="ARBA" id="ARBA00001935"/>
    </source>
</evidence>
<dbReference type="GO" id="GO:0016020">
    <property type="term" value="C:membrane"/>
    <property type="evidence" value="ECO:0007669"/>
    <property type="project" value="UniProtKB-SubCell"/>
</dbReference>
<dbReference type="SUPFAM" id="SSF56487">
    <property type="entry name" value="SRCR-like"/>
    <property type="match status" value="2"/>
</dbReference>
<keyword evidence="5" id="KW-0886">LTQ</keyword>
<evidence type="ECO:0000256" key="10">
    <source>
        <dbReference type="ARBA" id="ARBA00022737"/>
    </source>
</evidence>
<organism evidence="23 24">
    <name type="scientific">Caerostris darwini</name>
    <dbReference type="NCBI Taxonomy" id="1538125"/>
    <lineage>
        <taxon>Eukaryota</taxon>
        <taxon>Metazoa</taxon>
        <taxon>Ecdysozoa</taxon>
        <taxon>Arthropoda</taxon>
        <taxon>Chelicerata</taxon>
        <taxon>Arachnida</taxon>
        <taxon>Araneae</taxon>
        <taxon>Araneomorphae</taxon>
        <taxon>Entelegynae</taxon>
        <taxon>Araneoidea</taxon>
        <taxon>Araneidae</taxon>
        <taxon>Caerostris</taxon>
    </lineage>
</organism>
<keyword evidence="13" id="KW-0560">Oxidoreductase</keyword>
<evidence type="ECO:0000256" key="3">
    <source>
        <dbReference type="ARBA" id="ARBA00004239"/>
    </source>
</evidence>
<evidence type="ECO:0000256" key="16">
    <source>
        <dbReference type="ARBA" id="ARBA00023157"/>
    </source>
</evidence>
<keyword evidence="11" id="KW-0801">TPQ</keyword>
<comment type="catalytic activity">
    <reaction evidence="19">
        <text>L-lysyl-[protein] + O2 + H2O = (S)-2-amino-6-oxohexanoyl-[protein] + H2O2 + NH4(+)</text>
        <dbReference type="Rhea" id="RHEA:24544"/>
        <dbReference type="Rhea" id="RHEA-COMP:9752"/>
        <dbReference type="Rhea" id="RHEA-COMP:12448"/>
        <dbReference type="ChEBI" id="CHEBI:15377"/>
        <dbReference type="ChEBI" id="CHEBI:15379"/>
        <dbReference type="ChEBI" id="CHEBI:16240"/>
        <dbReference type="ChEBI" id="CHEBI:28938"/>
        <dbReference type="ChEBI" id="CHEBI:29969"/>
        <dbReference type="ChEBI" id="CHEBI:131803"/>
        <dbReference type="EC" id="1.4.3.13"/>
    </reaction>
</comment>
<dbReference type="InterPro" id="IPR036772">
    <property type="entry name" value="SRCR-like_dom_sf"/>
</dbReference>
<feature type="disulfide bond" evidence="20">
    <location>
        <begin position="61"/>
        <end position="125"/>
    </location>
</feature>
<evidence type="ECO:0000256" key="8">
    <source>
        <dbReference type="ARBA" id="ARBA00022723"/>
    </source>
</evidence>
<keyword evidence="14" id="KW-0186">Copper</keyword>
<dbReference type="Gene3D" id="3.10.250.10">
    <property type="entry name" value="SRCR-like domain"/>
    <property type="match status" value="2"/>
</dbReference>
<dbReference type="PANTHER" id="PTHR45817:SF4">
    <property type="entry name" value="LYSYL OXIDASE-LIKE-RELATED"/>
    <property type="match status" value="1"/>
</dbReference>
<keyword evidence="6" id="KW-0964">Secreted</keyword>
<dbReference type="EMBL" id="BPLQ01014910">
    <property type="protein sequence ID" value="GIY84235.1"/>
    <property type="molecule type" value="Genomic_DNA"/>
</dbReference>
<dbReference type="PROSITE" id="PS50287">
    <property type="entry name" value="SRCR_2"/>
    <property type="match status" value="2"/>
</dbReference>
<sequence length="486" mass="54966">MKNFIFILLFIELVHDNVDCNRTSRRRTRNTREGGIRLVGGRNSYEGNVEIYHLGTWGTICDDEWDITEANIVCRIVGFGEASKATKNGEFGRGRKKIWMDNLYCEGHEKRLQNCRFDGWGIHDCSASEAAGVVCESMNKKSAKFESLKARKAVTVKSKLKTEKVKNLEVRLMGGRYPNEGRVEVRTNGGQWGLICGDGWSLLEANVICQQVKKGYGSAAVQSSYFGGHPENISINGVKCTGRESNLSECSYESFGNRVSCPGRDENIAGVICATELPDLVPDEVEIERSAYLEDRQLLYLQCAMEENCLASEAYKLDKNDYGWLYEQRRLLRFTARIGNFGTTDFRPFLPKNAWQWHMCHLHYHSMEVFAHFDIINLQGQKVAEGHKASFCLEDNNCLPGTEKKYACANYGDQGISVGCSDTYLHTVDCQWVDITDLTPGIYNFKVSINPEFKVAELNYDNNAAVCNLYYNAVSVRIFNCTLQRP</sequence>
<dbReference type="InterPro" id="IPR001695">
    <property type="entry name" value="Lysyl_oxidase"/>
</dbReference>
<dbReference type="InterPro" id="IPR050912">
    <property type="entry name" value="LOX-like_protein"/>
</dbReference>
<comment type="cofactor">
    <cofactor evidence="1">
        <name>Cu cation</name>
        <dbReference type="ChEBI" id="CHEBI:23378"/>
    </cofactor>
</comment>
<evidence type="ECO:0000256" key="18">
    <source>
        <dbReference type="ARBA" id="ARBA00038869"/>
    </source>
</evidence>
<gene>
    <name evidence="23" type="primary">loxl2a</name>
    <name evidence="23" type="ORF">CDAR_462631</name>
</gene>
<keyword evidence="10" id="KW-0677">Repeat</keyword>
<dbReference type="PANTHER" id="PTHR45817">
    <property type="entry name" value="LYSYL OXIDASE-LIKE-RELATED"/>
    <property type="match status" value="1"/>
</dbReference>
<keyword evidence="17" id="KW-0325">Glycoprotein</keyword>
<evidence type="ECO:0000256" key="21">
    <source>
        <dbReference type="SAM" id="SignalP"/>
    </source>
</evidence>
<comment type="caution">
    <text evidence="23">The sequence shown here is derived from an EMBL/GenBank/DDBJ whole genome shotgun (WGS) entry which is preliminary data.</text>
</comment>
<feature type="disulfide bond" evidence="20">
    <location>
        <begin position="240"/>
        <end position="250"/>
    </location>
</feature>
<dbReference type="EC" id="1.4.3.13" evidence="18"/>
<evidence type="ECO:0000256" key="6">
    <source>
        <dbReference type="ARBA" id="ARBA00022525"/>
    </source>
</evidence>
<evidence type="ECO:0000259" key="22">
    <source>
        <dbReference type="PROSITE" id="PS50287"/>
    </source>
</evidence>
<feature type="disulfide bond" evidence="20">
    <location>
        <begin position="74"/>
        <end position="135"/>
    </location>
</feature>
<dbReference type="SMART" id="SM00202">
    <property type="entry name" value="SR"/>
    <property type="match status" value="2"/>
</dbReference>
<evidence type="ECO:0000256" key="14">
    <source>
        <dbReference type="ARBA" id="ARBA00023008"/>
    </source>
</evidence>
<evidence type="ECO:0000256" key="5">
    <source>
        <dbReference type="ARBA" id="ARBA00022477"/>
    </source>
</evidence>
<keyword evidence="7" id="KW-0812">Transmembrane</keyword>
<feature type="signal peptide" evidence="21">
    <location>
        <begin position="1"/>
        <end position="20"/>
    </location>
</feature>
<evidence type="ECO:0000256" key="2">
    <source>
        <dbReference type="ARBA" id="ARBA00004167"/>
    </source>
</evidence>
<dbReference type="FunFam" id="3.10.250.10:FF:000001">
    <property type="entry name" value="Lysyl oxidase 4 isoform X1"/>
    <property type="match status" value="1"/>
</dbReference>
<evidence type="ECO:0000256" key="15">
    <source>
        <dbReference type="ARBA" id="ARBA00023136"/>
    </source>
</evidence>
<comment type="caution">
    <text evidence="20">Lacks conserved residue(s) required for the propagation of feature annotation.</text>
</comment>
<evidence type="ECO:0000256" key="17">
    <source>
        <dbReference type="ARBA" id="ARBA00023180"/>
    </source>
</evidence>
<dbReference type="Pfam" id="PF00530">
    <property type="entry name" value="SRCR"/>
    <property type="match status" value="2"/>
</dbReference>
<keyword evidence="9 21" id="KW-0732">Signal</keyword>
<accession>A0AAV4WMT9</accession>
<dbReference type="GO" id="GO:0005615">
    <property type="term" value="C:extracellular space"/>
    <property type="evidence" value="ECO:0007669"/>
    <property type="project" value="TreeGrafter"/>
</dbReference>
<keyword evidence="12" id="KW-1133">Transmembrane helix</keyword>
<keyword evidence="16 20" id="KW-1015">Disulfide bond</keyword>
<dbReference type="InterPro" id="IPR001190">
    <property type="entry name" value="SRCR"/>
</dbReference>
<evidence type="ECO:0000256" key="13">
    <source>
        <dbReference type="ARBA" id="ARBA00023002"/>
    </source>
</evidence>
<evidence type="ECO:0000256" key="20">
    <source>
        <dbReference type="PROSITE-ProRule" id="PRU00196"/>
    </source>
</evidence>
<dbReference type="PRINTS" id="PR00074">
    <property type="entry name" value="LYSYLOXIDASE"/>
</dbReference>
<evidence type="ECO:0000256" key="9">
    <source>
        <dbReference type="ARBA" id="ARBA00022729"/>
    </source>
</evidence>
<dbReference type="Pfam" id="PF01186">
    <property type="entry name" value="Lysyl_oxidase"/>
    <property type="match status" value="1"/>
</dbReference>
<evidence type="ECO:0000256" key="12">
    <source>
        <dbReference type="ARBA" id="ARBA00022989"/>
    </source>
</evidence>
<reference evidence="23 24" key="1">
    <citation type="submission" date="2021-06" db="EMBL/GenBank/DDBJ databases">
        <title>Caerostris darwini draft genome.</title>
        <authorList>
            <person name="Kono N."/>
            <person name="Arakawa K."/>
        </authorList>
    </citation>
    <scope>NUCLEOTIDE SEQUENCE [LARGE SCALE GENOMIC DNA]</scope>
</reference>
<dbReference type="PROSITE" id="PS00926">
    <property type="entry name" value="LYSYL_OXIDASE"/>
    <property type="match status" value="1"/>
</dbReference>
<keyword evidence="24" id="KW-1185">Reference proteome</keyword>
<dbReference type="GO" id="GO:0005507">
    <property type="term" value="F:copper ion binding"/>
    <property type="evidence" value="ECO:0007669"/>
    <property type="project" value="InterPro"/>
</dbReference>
<keyword evidence="8" id="KW-0479">Metal-binding</keyword>
<dbReference type="PROSITE" id="PS00420">
    <property type="entry name" value="SRCR_1"/>
    <property type="match status" value="1"/>
</dbReference>